<dbReference type="EMBL" id="CP144754">
    <property type="protein sequence ID" value="WVZ97980.1"/>
    <property type="molecule type" value="Genomic_DNA"/>
</dbReference>
<evidence type="ECO:0000313" key="1">
    <source>
        <dbReference type="EMBL" id="WVZ97980.1"/>
    </source>
</evidence>
<name>A0AAQ3UT32_PASNO</name>
<dbReference type="Proteomes" id="UP001341281">
    <property type="component" value="Chromosome 10"/>
</dbReference>
<sequence>MGEAWVCGRAAAAGHESTEVWNVLEALAHNNRRGVLSLHPLASGEEGGHDCIAWRCNGAHCGQAWGDFEEATQKLIQ</sequence>
<proteinExistence type="predicted"/>
<accession>A0AAQ3UT32</accession>
<protein>
    <submittedName>
        <fullName evidence="1">Uncharacterized protein</fullName>
    </submittedName>
</protein>
<dbReference type="AlphaFoldDB" id="A0AAQ3UT32"/>
<reference evidence="1 2" key="1">
    <citation type="submission" date="2024-02" db="EMBL/GenBank/DDBJ databases">
        <title>High-quality chromosome-scale genome assembly of Pensacola bahiagrass (Paspalum notatum Flugge var. saurae).</title>
        <authorList>
            <person name="Vega J.M."/>
            <person name="Podio M."/>
            <person name="Orjuela J."/>
            <person name="Siena L.A."/>
            <person name="Pessino S.C."/>
            <person name="Combes M.C."/>
            <person name="Mariac C."/>
            <person name="Albertini E."/>
            <person name="Pupilli F."/>
            <person name="Ortiz J.P.A."/>
            <person name="Leblanc O."/>
        </authorList>
    </citation>
    <scope>NUCLEOTIDE SEQUENCE [LARGE SCALE GENOMIC DNA]</scope>
    <source>
        <strain evidence="1">R1</strain>
        <tissue evidence="1">Leaf</tissue>
    </source>
</reference>
<keyword evidence="2" id="KW-1185">Reference proteome</keyword>
<evidence type="ECO:0000313" key="2">
    <source>
        <dbReference type="Proteomes" id="UP001341281"/>
    </source>
</evidence>
<organism evidence="1 2">
    <name type="scientific">Paspalum notatum var. saurae</name>
    <dbReference type="NCBI Taxonomy" id="547442"/>
    <lineage>
        <taxon>Eukaryota</taxon>
        <taxon>Viridiplantae</taxon>
        <taxon>Streptophyta</taxon>
        <taxon>Embryophyta</taxon>
        <taxon>Tracheophyta</taxon>
        <taxon>Spermatophyta</taxon>
        <taxon>Magnoliopsida</taxon>
        <taxon>Liliopsida</taxon>
        <taxon>Poales</taxon>
        <taxon>Poaceae</taxon>
        <taxon>PACMAD clade</taxon>
        <taxon>Panicoideae</taxon>
        <taxon>Andropogonodae</taxon>
        <taxon>Paspaleae</taxon>
        <taxon>Paspalinae</taxon>
        <taxon>Paspalum</taxon>
    </lineage>
</organism>
<gene>
    <name evidence="1" type="ORF">U9M48_043475</name>
</gene>